<dbReference type="Proteomes" id="UP000324233">
    <property type="component" value="Chromosome"/>
</dbReference>
<dbReference type="KEGG" id="agv:OJF2_38470"/>
<dbReference type="SUPFAM" id="SSF53448">
    <property type="entry name" value="Nucleotide-diphospho-sugar transferases"/>
    <property type="match status" value="1"/>
</dbReference>
<dbReference type="PANTHER" id="PTHR48090">
    <property type="entry name" value="UNDECAPRENYL-PHOSPHATE 4-DEOXY-4-FORMAMIDO-L-ARABINOSE TRANSFERASE-RELATED"/>
    <property type="match status" value="1"/>
</dbReference>
<keyword evidence="1" id="KW-0472">Membrane</keyword>
<dbReference type="InterPro" id="IPR029044">
    <property type="entry name" value="Nucleotide-diphossugar_trans"/>
</dbReference>
<evidence type="ECO:0000259" key="2">
    <source>
        <dbReference type="Pfam" id="PF00535"/>
    </source>
</evidence>
<keyword evidence="4" id="KW-1185">Reference proteome</keyword>
<protein>
    <submittedName>
        <fullName evidence="3">Undecaprenyl-phosphate 4-deoxy-4-formamido-L-arabinose transferase</fullName>
        <ecNumber evidence="3">2.4.2.53</ecNumber>
    </submittedName>
</protein>
<dbReference type="GO" id="GO:0099621">
    <property type="term" value="F:undecaprenyl-phosphate 4-deoxy-4-formamido-L-arabinose transferase activity"/>
    <property type="evidence" value="ECO:0007669"/>
    <property type="project" value="UniProtKB-EC"/>
</dbReference>
<reference evidence="3 4" key="1">
    <citation type="submission" date="2019-08" db="EMBL/GenBank/DDBJ databases">
        <title>Deep-cultivation of Planctomycetes and their phenomic and genomic characterization uncovers novel biology.</title>
        <authorList>
            <person name="Wiegand S."/>
            <person name="Jogler M."/>
            <person name="Boedeker C."/>
            <person name="Pinto D."/>
            <person name="Vollmers J."/>
            <person name="Rivas-Marin E."/>
            <person name="Kohn T."/>
            <person name="Peeters S.H."/>
            <person name="Heuer A."/>
            <person name="Rast P."/>
            <person name="Oberbeckmann S."/>
            <person name="Bunk B."/>
            <person name="Jeske O."/>
            <person name="Meyerdierks A."/>
            <person name="Storesund J.E."/>
            <person name="Kallscheuer N."/>
            <person name="Luecker S."/>
            <person name="Lage O.M."/>
            <person name="Pohl T."/>
            <person name="Merkel B.J."/>
            <person name="Hornburger P."/>
            <person name="Mueller R.-W."/>
            <person name="Bruemmer F."/>
            <person name="Labrenz M."/>
            <person name="Spormann A.M."/>
            <person name="Op den Camp H."/>
            <person name="Overmann J."/>
            <person name="Amann R."/>
            <person name="Jetten M.S.M."/>
            <person name="Mascher T."/>
            <person name="Medema M.H."/>
            <person name="Devos D.P."/>
            <person name="Kaster A.-K."/>
            <person name="Ovreas L."/>
            <person name="Rohde M."/>
            <person name="Galperin M.Y."/>
            <person name="Jogler C."/>
        </authorList>
    </citation>
    <scope>NUCLEOTIDE SEQUENCE [LARGE SCALE GENOMIC DNA]</scope>
    <source>
        <strain evidence="3 4">OJF2</strain>
    </source>
</reference>
<feature type="transmembrane region" description="Helical" evidence="1">
    <location>
        <begin position="253"/>
        <end position="275"/>
    </location>
</feature>
<dbReference type="RefSeq" id="WP_148595120.1">
    <property type="nucleotide sequence ID" value="NZ_CP042997.1"/>
</dbReference>
<feature type="domain" description="Glycosyltransferase 2-like" evidence="2">
    <location>
        <begin position="5"/>
        <end position="153"/>
    </location>
</feature>
<feature type="transmembrane region" description="Helical" evidence="1">
    <location>
        <begin position="226"/>
        <end position="247"/>
    </location>
</feature>
<evidence type="ECO:0000313" key="4">
    <source>
        <dbReference type="Proteomes" id="UP000324233"/>
    </source>
</evidence>
<dbReference type="PANTHER" id="PTHR48090:SF7">
    <property type="entry name" value="RFBJ PROTEIN"/>
    <property type="match status" value="1"/>
</dbReference>
<keyword evidence="1" id="KW-0812">Transmembrane</keyword>
<accession>A0A5B9W531</accession>
<keyword evidence="3" id="KW-0808">Transferase</keyword>
<dbReference type="Gene3D" id="3.90.550.10">
    <property type="entry name" value="Spore Coat Polysaccharide Biosynthesis Protein SpsA, Chain A"/>
    <property type="match status" value="1"/>
</dbReference>
<sequence length="279" mass="29810">MTAFSVVIPAYNEEAGIAAVVEAVRAAAPGCEVIVVDDGSADGTASAAAAAGATVCRHPANAGYGRSLMDGIRLAANEVVVIADGDGSYPVERIPDLVAKLEEGFDMAVGARQGTQQYDSVLKAPARLLFKFLVEFTVGARIPDINSGLRCFRKSEVLPYFPDLCQGFSFTTTLTLIYKLTGKFVAYLPIEYRRRVGTSKIRIVRDTLRTLQYIVEVIVTYNPLKLFLLLCTPLGLLALAAAIAAVAARQPALWVASSICVAAGFLLFGLGLVAYQVRR</sequence>
<dbReference type="EC" id="2.4.2.53" evidence="3"/>
<dbReference type="InterPro" id="IPR050256">
    <property type="entry name" value="Glycosyltransferase_2"/>
</dbReference>
<evidence type="ECO:0000256" key="1">
    <source>
        <dbReference type="SAM" id="Phobius"/>
    </source>
</evidence>
<dbReference type="AlphaFoldDB" id="A0A5B9W531"/>
<dbReference type="CDD" id="cd04179">
    <property type="entry name" value="DPM_DPG-synthase_like"/>
    <property type="match status" value="1"/>
</dbReference>
<gene>
    <name evidence="3" type="primary">arnC_5</name>
    <name evidence="3" type="ORF">OJF2_38470</name>
</gene>
<evidence type="ECO:0000313" key="3">
    <source>
        <dbReference type="EMBL" id="QEH35299.1"/>
    </source>
</evidence>
<name>A0A5B9W531_9BACT</name>
<dbReference type="Pfam" id="PF00535">
    <property type="entry name" value="Glycos_transf_2"/>
    <property type="match status" value="1"/>
</dbReference>
<dbReference type="EMBL" id="CP042997">
    <property type="protein sequence ID" value="QEH35299.1"/>
    <property type="molecule type" value="Genomic_DNA"/>
</dbReference>
<keyword evidence="1" id="KW-1133">Transmembrane helix</keyword>
<organism evidence="3 4">
    <name type="scientific">Aquisphaera giovannonii</name>
    <dbReference type="NCBI Taxonomy" id="406548"/>
    <lineage>
        <taxon>Bacteria</taxon>
        <taxon>Pseudomonadati</taxon>
        <taxon>Planctomycetota</taxon>
        <taxon>Planctomycetia</taxon>
        <taxon>Isosphaerales</taxon>
        <taxon>Isosphaeraceae</taxon>
        <taxon>Aquisphaera</taxon>
    </lineage>
</organism>
<proteinExistence type="predicted"/>
<dbReference type="InterPro" id="IPR001173">
    <property type="entry name" value="Glyco_trans_2-like"/>
</dbReference>
<dbReference type="OrthoDB" id="9772170at2"/>
<keyword evidence="3" id="KW-0328">Glycosyltransferase</keyword>